<dbReference type="Proteomes" id="UP001052739">
    <property type="component" value="Unassembled WGS sequence"/>
</dbReference>
<accession>A0ABQ3PLM6</accession>
<dbReference type="EMBL" id="BNDW01000099">
    <property type="protein sequence ID" value="GHI25897.1"/>
    <property type="molecule type" value="Genomic_DNA"/>
</dbReference>
<name>A0ABQ3PLM6_9ACTN</name>
<sequence>MATAAVDTTFGALAADWTYLLGKRTLTAHAWAELVRNTEAGAAPSPPHPGRRPP</sequence>
<protein>
    <submittedName>
        <fullName evidence="1">Uncharacterized protein</fullName>
    </submittedName>
</protein>
<gene>
    <name evidence="1" type="ORF">Shyd_72680</name>
</gene>
<comment type="caution">
    <text evidence="1">The sequence shown here is derived from an EMBL/GenBank/DDBJ whole genome shotgun (WGS) entry which is preliminary data.</text>
</comment>
<evidence type="ECO:0000313" key="2">
    <source>
        <dbReference type="Proteomes" id="UP001052739"/>
    </source>
</evidence>
<reference evidence="1" key="1">
    <citation type="submission" date="2024-05" db="EMBL/GenBank/DDBJ databases">
        <title>Whole genome shotgun sequence of Streptomyces hydrogenans NBRC 13475.</title>
        <authorList>
            <person name="Komaki H."/>
            <person name="Tamura T."/>
        </authorList>
    </citation>
    <scope>NUCLEOTIDE SEQUENCE</scope>
    <source>
        <strain evidence="1">NBRC 13475</strain>
    </source>
</reference>
<proteinExistence type="predicted"/>
<keyword evidence="2" id="KW-1185">Reference proteome</keyword>
<organism evidence="1 2">
    <name type="scientific">Streptomyces hydrogenans</name>
    <dbReference type="NCBI Taxonomy" id="1873719"/>
    <lineage>
        <taxon>Bacteria</taxon>
        <taxon>Bacillati</taxon>
        <taxon>Actinomycetota</taxon>
        <taxon>Actinomycetes</taxon>
        <taxon>Kitasatosporales</taxon>
        <taxon>Streptomycetaceae</taxon>
        <taxon>Streptomyces</taxon>
    </lineage>
</organism>
<dbReference type="RefSeq" id="WP_226652647.1">
    <property type="nucleotide sequence ID" value="NZ_BNDW01000099.1"/>
</dbReference>
<evidence type="ECO:0000313" key="1">
    <source>
        <dbReference type="EMBL" id="GHI25897.1"/>
    </source>
</evidence>